<comment type="caution">
    <text evidence="1">The sequence shown here is derived from an EMBL/GenBank/DDBJ whole genome shotgun (WGS) entry which is preliminary data.</text>
</comment>
<evidence type="ECO:0000313" key="1">
    <source>
        <dbReference type="EMBL" id="CAK1594997.1"/>
    </source>
</evidence>
<protein>
    <submittedName>
        <fullName evidence="1">Uncharacterized protein</fullName>
    </submittedName>
</protein>
<dbReference type="Proteomes" id="UP001314205">
    <property type="component" value="Unassembled WGS sequence"/>
</dbReference>
<accession>A0AAV1LLN7</accession>
<dbReference type="EMBL" id="CAVLGL010000091">
    <property type="protein sequence ID" value="CAK1594997.1"/>
    <property type="molecule type" value="Genomic_DNA"/>
</dbReference>
<dbReference type="AlphaFoldDB" id="A0AAV1LLN7"/>
<gene>
    <name evidence="1" type="ORF">PARMNEM_LOCUS14548</name>
</gene>
<proteinExistence type="predicted"/>
<reference evidence="1 2" key="1">
    <citation type="submission" date="2023-11" db="EMBL/GenBank/DDBJ databases">
        <authorList>
            <person name="Hedman E."/>
            <person name="Englund M."/>
            <person name="Stromberg M."/>
            <person name="Nyberg Akerstrom W."/>
            <person name="Nylinder S."/>
            <person name="Jareborg N."/>
            <person name="Kallberg Y."/>
            <person name="Kronander E."/>
        </authorList>
    </citation>
    <scope>NUCLEOTIDE SEQUENCE [LARGE SCALE GENOMIC DNA]</scope>
</reference>
<evidence type="ECO:0000313" key="2">
    <source>
        <dbReference type="Proteomes" id="UP001314205"/>
    </source>
</evidence>
<name>A0AAV1LLN7_9NEOP</name>
<organism evidence="1 2">
    <name type="scientific">Parnassius mnemosyne</name>
    <name type="common">clouded apollo</name>
    <dbReference type="NCBI Taxonomy" id="213953"/>
    <lineage>
        <taxon>Eukaryota</taxon>
        <taxon>Metazoa</taxon>
        <taxon>Ecdysozoa</taxon>
        <taxon>Arthropoda</taxon>
        <taxon>Hexapoda</taxon>
        <taxon>Insecta</taxon>
        <taxon>Pterygota</taxon>
        <taxon>Neoptera</taxon>
        <taxon>Endopterygota</taxon>
        <taxon>Lepidoptera</taxon>
        <taxon>Glossata</taxon>
        <taxon>Ditrysia</taxon>
        <taxon>Papilionoidea</taxon>
        <taxon>Papilionidae</taxon>
        <taxon>Parnassiinae</taxon>
        <taxon>Parnassini</taxon>
        <taxon>Parnassius</taxon>
        <taxon>Driopa</taxon>
    </lineage>
</organism>
<sequence length="98" mass="11810">MGLDSVVTRFIAAQYGHYELIHDINFITVTLITPRLSCNFSTILKIDIIFTQYNSFVLSRRQYINILDSNWRRFTRIITKIKHKERRCSKYYRIALIY</sequence>
<keyword evidence="2" id="KW-1185">Reference proteome</keyword>